<dbReference type="Proteomes" id="UP000374630">
    <property type="component" value="Unassembled WGS sequence"/>
</dbReference>
<sequence length="99" mass="11196">MSLTSEQKAATIREFRENMRRLGLTVDQIGEHFGVNGSAVERIIDLKSGVLEYPWIVRGYLIDLARERNIELTPFTALKGDPHSYWFLSDAVLDAGTID</sequence>
<keyword evidence="4" id="KW-1185">Reference proteome</keyword>
<dbReference type="Proteomes" id="UP000345527">
    <property type="component" value="Unassembled WGS sequence"/>
</dbReference>
<evidence type="ECO:0000313" key="4">
    <source>
        <dbReference type="Proteomes" id="UP000374630"/>
    </source>
</evidence>
<reference evidence="3 4" key="1">
    <citation type="journal article" date="2019" name="Syst. Appl. Microbiol.">
        <title>Characterization of Bifidobacterium species in feaces of the Egyptian fruit bat: Description of B. vespertilionis sp. nov. and B. rousetti sp. nov.</title>
        <authorList>
            <person name="Modesto M."/>
            <person name="Satti M."/>
            <person name="Watanabe K."/>
            <person name="Puglisi E."/>
            <person name="Morelli L."/>
            <person name="Huang C.-H."/>
            <person name="Liou J.-S."/>
            <person name="Miyashita M."/>
            <person name="Tamura T."/>
            <person name="Saito S."/>
            <person name="Mori K."/>
            <person name="Huang L."/>
            <person name="Sciavilla P."/>
            <person name="Sandri C."/>
            <person name="Spiezio C."/>
            <person name="Vitali F."/>
            <person name="Cavalieri D."/>
            <person name="Perpetuini G."/>
            <person name="Tofalo R."/>
            <person name="Bonetti A."/>
            <person name="Arita M."/>
            <person name="Mattarelli P."/>
        </authorList>
    </citation>
    <scope>NUCLEOTIDE SEQUENCE [LARGE SCALE GENOMIC DNA]</scope>
    <source>
        <strain evidence="1 4">RST16</strain>
        <strain evidence="2 3">RST8</strain>
    </source>
</reference>
<evidence type="ECO:0000313" key="2">
    <source>
        <dbReference type="EMBL" id="KAA8822216.1"/>
    </source>
</evidence>
<evidence type="ECO:0000313" key="3">
    <source>
        <dbReference type="Proteomes" id="UP000345527"/>
    </source>
</evidence>
<dbReference type="RefSeq" id="WP_150354657.1">
    <property type="nucleotide sequence ID" value="NZ_RZNZ01000009.1"/>
</dbReference>
<comment type="caution">
    <text evidence="2">The sequence shown here is derived from an EMBL/GenBank/DDBJ whole genome shotgun (WGS) entry which is preliminary data.</text>
</comment>
<proteinExistence type="predicted"/>
<dbReference type="EMBL" id="RZNZ01000009">
    <property type="protein sequence ID" value="KAA8820061.1"/>
    <property type="molecule type" value="Genomic_DNA"/>
</dbReference>
<dbReference type="OrthoDB" id="3233189at2"/>
<dbReference type="EMBL" id="RZOA01000020">
    <property type="protein sequence ID" value="KAA8822216.1"/>
    <property type="molecule type" value="Genomic_DNA"/>
</dbReference>
<dbReference type="InterPro" id="IPR018757">
    <property type="entry name" value="DUF2316"/>
</dbReference>
<name>A0A5J5DUQ9_9BIFI</name>
<gene>
    <name evidence="2" type="ORF">EM848_09330</name>
    <name evidence="1" type="ORF">EMO90_07620</name>
</gene>
<protein>
    <submittedName>
        <fullName evidence="2">DUF2316 family protein</fullName>
    </submittedName>
</protein>
<dbReference type="AlphaFoldDB" id="A0A5J5DUQ9"/>
<accession>A0A5J5DUQ9</accession>
<evidence type="ECO:0000313" key="1">
    <source>
        <dbReference type="EMBL" id="KAA8820061.1"/>
    </source>
</evidence>
<dbReference type="Pfam" id="PF10078">
    <property type="entry name" value="DUF2316"/>
    <property type="match status" value="1"/>
</dbReference>
<organism evidence="2 3">
    <name type="scientific">Bifidobacterium vespertilionis</name>
    <dbReference type="NCBI Taxonomy" id="2562524"/>
    <lineage>
        <taxon>Bacteria</taxon>
        <taxon>Bacillati</taxon>
        <taxon>Actinomycetota</taxon>
        <taxon>Actinomycetes</taxon>
        <taxon>Bifidobacteriales</taxon>
        <taxon>Bifidobacteriaceae</taxon>
        <taxon>Bifidobacterium</taxon>
    </lineage>
</organism>